<evidence type="ECO:0000313" key="2">
    <source>
        <dbReference type="EMBL" id="GAA4801176.1"/>
    </source>
</evidence>
<keyword evidence="3" id="KW-1185">Reference proteome</keyword>
<sequence length="298" mass="32394">MRTSFQTYPQQAVAAEAELPQSPPATCRPAAFVRKTPVVKRAKRIHACTPQPTRVLPQARIEQLPLPVPQPAKSAIHRRMYVDNVAGLRQVMAQAEISSVIGRQSPPTDPDGGTDPVPGTPDLHPLGDIGFSVYSAIIMVANHLADTHDVNARSFLEKLEKITRPLIFKVDRLLEFHKMPKTRQAFQQAVDPRPFLTLIANGHEDTDAVFDRINATGDLIIEALAWVGIEAPEGRAIDWRPTTTPPSAPGTPTAPPAVAVAAFVEQPAEFPDAAAAEPPKARIGTKRAKKIATPRSKR</sequence>
<gene>
    <name evidence="2" type="ORF">GCM10023307_29670</name>
</gene>
<dbReference type="RefSeq" id="WP_345304122.1">
    <property type="nucleotide sequence ID" value="NZ_BAABJE010000015.1"/>
</dbReference>
<evidence type="ECO:0000256" key="1">
    <source>
        <dbReference type="SAM" id="MobiDB-lite"/>
    </source>
</evidence>
<name>A0ABP9BWJ6_9GAMM</name>
<dbReference type="Proteomes" id="UP001499959">
    <property type="component" value="Unassembled WGS sequence"/>
</dbReference>
<proteinExistence type="predicted"/>
<feature type="compositionally biased region" description="Low complexity" evidence="1">
    <location>
        <begin position="110"/>
        <end position="122"/>
    </location>
</feature>
<comment type="caution">
    <text evidence="2">The sequence shown here is derived from an EMBL/GenBank/DDBJ whole genome shotgun (WGS) entry which is preliminary data.</text>
</comment>
<feature type="region of interest" description="Disordered" evidence="1">
    <location>
        <begin position="100"/>
        <end position="122"/>
    </location>
</feature>
<evidence type="ECO:0000313" key="3">
    <source>
        <dbReference type="Proteomes" id="UP001499959"/>
    </source>
</evidence>
<protein>
    <submittedName>
        <fullName evidence="2">Uncharacterized protein</fullName>
    </submittedName>
</protein>
<dbReference type="EMBL" id="BAABJE010000015">
    <property type="protein sequence ID" value="GAA4801176.1"/>
    <property type="molecule type" value="Genomic_DNA"/>
</dbReference>
<feature type="compositionally biased region" description="Basic residues" evidence="1">
    <location>
        <begin position="283"/>
        <end position="298"/>
    </location>
</feature>
<accession>A0ABP9BWJ6</accession>
<organism evidence="2 3">
    <name type="scientific">Lysobacter hankyongensis</name>
    <dbReference type="NCBI Taxonomy" id="1176535"/>
    <lineage>
        <taxon>Bacteria</taxon>
        <taxon>Pseudomonadati</taxon>
        <taxon>Pseudomonadota</taxon>
        <taxon>Gammaproteobacteria</taxon>
        <taxon>Lysobacterales</taxon>
        <taxon>Lysobacteraceae</taxon>
        <taxon>Lysobacter</taxon>
    </lineage>
</organism>
<reference evidence="3" key="1">
    <citation type="journal article" date="2019" name="Int. J. Syst. Evol. Microbiol.">
        <title>The Global Catalogue of Microorganisms (GCM) 10K type strain sequencing project: providing services to taxonomists for standard genome sequencing and annotation.</title>
        <authorList>
            <consortium name="The Broad Institute Genomics Platform"/>
            <consortium name="The Broad Institute Genome Sequencing Center for Infectious Disease"/>
            <person name="Wu L."/>
            <person name="Ma J."/>
        </authorList>
    </citation>
    <scope>NUCLEOTIDE SEQUENCE [LARGE SCALE GENOMIC DNA]</scope>
    <source>
        <strain evidence="3">JCM 18204</strain>
    </source>
</reference>
<feature type="region of interest" description="Disordered" evidence="1">
    <location>
        <begin position="270"/>
        <end position="298"/>
    </location>
</feature>